<dbReference type="Pfam" id="PF15612">
    <property type="entry name" value="WHIM1"/>
    <property type="match status" value="1"/>
</dbReference>
<evidence type="ECO:0000256" key="3">
    <source>
        <dbReference type="ARBA" id="ARBA00022490"/>
    </source>
</evidence>
<comment type="caution">
    <text evidence="12">The sequence shown here is derived from an EMBL/GenBank/DDBJ whole genome shotgun (WGS) entry which is preliminary data.</text>
</comment>
<dbReference type="GO" id="GO:0006355">
    <property type="term" value="P:regulation of DNA-templated transcription"/>
    <property type="evidence" value="ECO:0007669"/>
    <property type="project" value="InterPro"/>
</dbReference>
<name>A0AAV3QUX1_LITER</name>
<proteinExistence type="predicted"/>
<organism evidence="12 13">
    <name type="scientific">Lithospermum erythrorhizon</name>
    <name type="common">Purple gromwell</name>
    <name type="synonym">Lithospermum officinale var. erythrorhizon</name>
    <dbReference type="NCBI Taxonomy" id="34254"/>
    <lineage>
        <taxon>Eukaryota</taxon>
        <taxon>Viridiplantae</taxon>
        <taxon>Streptophyta</taxon>
        <taxon>Embryophyta</taxon>
        <taxon>Tracheophyta</taxon>
        <taxon>Spermatophyta</taxon>
        <taxon>Magnoliopsida</taxon>
        <taxon>eudicotyledons</taxon>
        <taxon>Gunneridae</taxon>
        <taxon>Pentapetalae</taxon>
        <taxon>asterids</taxon>
        <taxon>lamiids</taxon>
        <taxon>Boraginales</taxon>
        <taxon>Boraginaceae</taxon>
        <taxon>Boraginoideae</taxon>
        <taxon>Lithospermeae</taxon>
        <taxon>Lithospermum</taxon>
    </lineage>
</organism>
<evidence type="ECO:0000256" key="7">
    <source>
        <dbReference type="ARBA" id="ARBA00023015"/>
    </source>
</evidence>
<evidence type="ECO:0000313" key="13">
    <source>
        <dbReference type="Proteomes" id="UP001454036"/>
    </source>
</evidence>
<evidence type="ECO:0000259" key="11">
    <source>
        <dbReference type="PROSITE" id="PS50827"/>
    </source>
</evidence>
<dbReference type="InterPro" id="IPR018866">
    <property type="entry name" value="Znf-4CXXC_R1"/>
</dbReference>
<protein>
    <recommendedName>
        <fullName evidence="11">DDT domain-containing protein</fullName>
    </recommendedName>
</protein>
<keyword evidence="4" id="KW-1017">Isopeptide bond</keyword>
<dbReference type="InterPro" id="IPR028942">
    <property type="entry name" value="WHIM1_dom"/>
</dbReference>
<accession>A0AAV3QUX1</accession>
<evidence type="ECO:0000256" key="10">
    <source>
        <dbReference type="SAM" id="MobiDB-lite"/>
    </source>
</evidence>
<dbReference type="InterPro" id="IPR018501">
    <property type="entry name" value="DDT_dom"/>
</dbReference>
<sequence length="722" mass="79512">MAIISGSASKRTKIEHSPSKKQVKMKSTATSPKKRNNCPGIRVKGARIYDSKDGKTCHQCRQKTRDFSAACMNPKEGKPCTVRFCHKCLLNRYGEQAEVVSQLGDWNCPKCRGICNCSFCMKKKGHQPTGQLVLTAKANGFSSVSQMLQVGVVERLDSKKDLQNTGSLHSETVAAEKENSPNMSKKHDKENVVDRKIDPNFQAKPSSPICAQKKSTRDVVEVVNDKRGKSPVGVAQARVTRQSAQKARVLKDVSDVNVPTVELEEGKVVVKPQCNGDLNNCNVGDPKQDNVKGQASTQAHCNEMETKTIPQPEERKFKKPKQDVFQEEDYSNVLETLPTNSETTDIVLNKEVTENILGDKADKTNNMKYLQGGCSISLGAGIENSLKTHIPLPQGTELMNASGIEIPSEDVGNVLQFLEFCAVFGKVIDVKKGQAEAVVRDILQGRTARRGKCSLTVNFLIQLLSVIQEDEEGSQSPSPSHGNNSWIHSLKQCISDSHDVAKLMDLDLLDEGAHVYESLTTSKKLKLLNFLCDEILGTSKIRNWIDEQTAKLAEKAKEVKSKVLAAKNKEKRLKQKMQDDIAKAVLANNGAPLSISENDAIISKIRTKAAKAHAEVLESQGLLPKGDQTSDAVRIKPILLDASDGRAYWRLNSCSNKSDILSQDVGSGNTVALKEKWSAFDDDQKDAIEKHISSLALKDKWKKKLVAKRSYDVMAKEVSCDM</sequence>
<gene>
    <name evidence="12" type="ORF">LIER_22667</name>
</gene>
<keyword evidence="13" id="KW-1185">Reference proteome</keyword>
<keyword evidence="3" id="KW-0963">Cytoplasm</keyword>
<feature type="region of interest" description="Disordered" evidence="10">
    <location>
        <begin position="161"/>
        <end position="190"/>
    </location>
</feature>
<feature type="compositionally biased region" description="Basic and acidic residues" evidence="10">
    <location>
        <begin position="174"/>
        <end position="190"/>
    </location>
</feature>
<keyword evidence="7" id="KW-0805">Transcription regulation</keyword>
<evidence type="ECO:0000256" key="8">
    <source>
        <dbReference type="ARBA" id="ARBA00023163"/>
    </source>
</evidence>
<evidence type="ECO:0000256" key="5">
    <source>
        <dbReference type="ARBA" id="ARBA00022553"/>
    </source>
</evidence>
<keyword evidence="9" id="KW-0539">Nucleus</keyword>
<keyword evidence="6" id="KW-0832">Ubl conjugation</keyword>
<comment type="subcellular location">
    <subcellularLocation>
        <location evidence="2">Cytoplasm</location>
    </subcellularLocation>
    <subcellularLocation>
        <location evidence="1">Nucleus</location>
    </subcellularLocation>
</comment>
<dbReference type="GO" id="GO:0005634">
    <property type="term" value="C:nucleus"/>
    <property type="evidence" value="ECO:0007669"/>
    <property type="project" value="UniProtKB-SubCell"/>
</dbReference>
<dbReference type="PANTHER" id="PTHR31169:SF8">
    <property type="entry name" value="ZINC-FINGER DOMAIN OF MONOAMINE-OXIDASE A REPRESSOR R1 PROTEIN"/>
    <property type="match status" value="1"/>
</dbReference>
<evidence type="ECO:0000256" key="1">
    <source>
        <dbReference type="ARBA" id="ARBA00004123"/>
    </source>
</evidence>
<dbReference type="PANTHER" id="PTHR31169">
    <property type="entry name" value="OS05G0300700 PROTEIN"/>
    <property type="match status" value="1"/>
</dbReference>
<evidence type="ECO:0000313" key="12">
    <source>
        <dbReference type="EMBL" id="GAA0167819.1"/>
    </source>
</evidence>
<keyword evidence="8" id="KW-0804">Transcription</keyword>
<dbReference type="InterPro" id="IPR040221">
    <property type="entry name" value="CDCA7/CDA7L"/>
</dbReference>
<dbReference type="PROSITE" id="PS50827">
    <property type="entry name" value="DDT"/>
    <property type="match status" value="1"/>
</dbReference>
<dbReference type="Pfam" id="PF10497">
    <property type="entry name" value="zf-4CXXC_R1"/>
    <property type="match status" value="1"/>
</dbReference>
<keyword evidence="5" id="KW-0597">Phosphoprotein</keyword>
<dbReference type="GO" id="GO:0005737">
    <property type="term" value="C:cytoplasm"/>
    <property type="evidence" value="ECO:0007669"/>
    <property type="project" value="UniProtKB-SubCell"/>
</dbReference>
<dbReference type="SMART" id="SM00571">
    <property type="entry name" value="DDT"/>
    <property type="match status" value="1"/>
</dbReference>
<reference evidence="12 13" key="1">
    <citation type="submission" date="2024-01" db="EMBL/GenBank/DDBJ databases">
        <title>The complete chloroplast genome sequence of Lithospermum erythrorhizon: insights into the phylogenetic relationship among Boraginaceae species and the maternal lineages of purple gromwells.</title>
        <authorList>
            <person name="Okada T."/>
            <person name="Watanabe K."/>
        </authorList>
    </citation>
    <scope>NUCLEOTIDE SEQUENCE [LARGE SCALE GENOMIC DNA]</scope>
</reference>
<evidence type="ECO:0000256" key="2">
    <source>
        <dbReference type="ARBA" id="ARBA00004496"/>
    </source>
</evidence>
<dbReference type="Proteomes" id="UP001454036">
    <property type="component" value="Unassembled WGS sequence"/>
</dbReference>
<dbReference type="EMBL" id="BAABME010006240">
    <property type="protein sequence ID" value="GAA0167819.1"/>
    <property type="molecule type" value="Genomic_DNA"/>
</dbReference>
<feature type="region of interest" description="Disordered" evidence="10">
    <location>
        <begin position="1"/>
        <end position="38"/>
    </location>
</feature>
<evidence type="ECO:0000256" key="6">
    <source>
        <dbReference type="ARBA" id="ARBA00022843"/>
    </source>
</evidence>
<evidence type="ECO:0000256" key="4">
    <source>
        <dbReference type="ARBA" id="ARBA00022499"/>
    </source>
</evidence>
<evidence type="ECO:0000256" key="9">
    <source>
        <dbReference type="ARBA" id="ARBA00023242"/>
    </source>
</evidence>
<dbReference type="AlphaFoldDB" id="A0AAV3QUX1"/>
<feature type="domain" description="DDT" evidence="11">
    <location>
        <begin position="408"/>
        <end position="473"/>
    </location>
</feature>